<evidence type="ECO:0000256" key="1">
    <source>
        <dbReference type="ARBA" id="ARBA00004141"/>
    </source>
</evidence>
<dbReference type="OrthoDB" id="196103at2759"/>
<keyword evidence="4 6" id="KW-1133">Transmembrane helix</keyword>
<keyword evidence="8" id="KW-1185">Reference proteome</keyword>
<sequence>MNRAWWYELLCITCMCASTTLLMTGYDTQSFVVESILHSVHMREPKRMDKHAGYYGQAVLYGVYTFATLFAPWPCYRLGSKWSLFVGSVLLTLYLTSFLVLNSYYFYIAQGLMGIGFAKRHRIMDYSVFYCGQGVYVSEHSTKATITRNSMLIGTIGNCSMVIGGIALIIIFYIRELKGQVKAIVQSAEPHYRYARFPCELLYLRKRILKGVATDYVCS</sequence>
<keyword evidence="3 6" id="KW-0812">Transmembrane</keyword>
<evidence type="ECO:0000256" key="4">
    <source>
        <dbReference type="ARBA" id="ARBA00022989"/>
    </source>
</evidence>
<evidence type="ECO:0000256" key="2">
    <source>
        <dbReference type="ARBA" id="ARBA00009172"/>
    </source>
</evidence>
<accession>A0A0B1SFX9</accession>
<proteinExistence type="inferred from homology"/>
<gene>
    <name evidence="7" type="ORF">OESDEN_16081</name>
</gene>
<comment type="similarity">
    <text evidence="2">Belongs to the unc-93 family.</text>
</comment>
<dbReference type="PANTHER" id="PTHR23294">
    <property type="entry name" value="ET TRANSLATION PRODUCT-RELATED"/>
    <property type="match status" value="1"/>
</dbReference>
<evidence type="ECO:0000256" key="5">
    <source>
        <dbReference type="ARBA" id="ARBA00023136"/>
    </source>
</evidence>
<protein>
    <submittedName>
        <fullName evidence="7">Uncharacterized protein</fullName>
    </submittedName>
</protein>
<feature type="transmembrane region" description="Helical" evidence="6">
    <location>
        <begin position="151"/>
        <end position="174"/>
    </location>
</feature>
<evidence type="ECO:0000313" key="8">
    <source>
        <dbReference type="Proteomes" id="UP000053660"/>
    </source>
</evidence>
<dbReference type="PANTHER" id="PTHR23294:SF18">
    <property type="entry name" value="UNC93-LIKE PROTEIN MFSD11"/>
    <property type="match status" value="1"/>
</dbReference>
<evidence type="ECO:0000256" key="6">
    <source>
        <dbReference type="SAM" id="Phobius"/>
    </source>
</evidence>
<comment type="subcellular location">
    <subcellularLocation>
        <location evidence="1">Membrane</location>
        <topology evidence="1">Multi-pass membrane protein</topology>
    </subcellularLocation>
</comment>
<feature type="transmembrane region" description="Helical" evidence="6">
    <location>
        <begin position="85"/>
        <end position="107"/>
    </location>
</feature>
<dbReference type="InterPro" id="IPR051617">
    <property type="entry name" value="UNC-93-like_regulator"/>
</dbReference>
<dbReference type="InterPro" id="IPR010291">
    <property type="entry name" value="Ion_channel_UNC-93"/>
</dbReference>
<dbReference type="InterPro" id="IPR036259">
    <property type="entry name" value="MFS_trans_sf"/>
</dbReference>
<dbReference type="GO" id="GO:0016020">
    <property type="term" value="C:membrane"/>
    <property type="evidence" value="ECO:0007669"/>
    <property type="project" value="UniProtKB-SubCell"/>
</dbReference>
<dbReference type="Gene3D" id="1.20.1250.20">
    <property type="entry name" value="MFS general substrate transporter like domains"/>
    <property type="match status" value="1"/>
</dbReference>
<reference evidence="7 8" key="1">
    <citation type="submission" date="2014-03" db="EMBL/GenBank/DDBJ databases">
        <title>Draft genome of the hookworm Oesophagostomum dentatum.</title>
        <authorList>
            <person name="Mitreva M."/>
        </authorList>
    </citation>
    <scope>NUCLEOTIDE SEQUENCE [LARGE SCALE GENOMIC DNA]</scope>
    <source>
        <strain evidence="7 8">OD-Hann</strain>
    </source>
</reference>
<keyword evidence="5 6" id="KW-0472">Membrane</keyword>
<dbReference type="Pfam" id="PF05978">
    <property type="entry name" value="UNC-93"/>
    <property type="match status" value="1"/>
</dbReference>
<dbReference type="AlphaFoldDB" id="A0A0B1SFX9"/>
<dbReference type="EMBL" id="KN569603">
    <property type="protein sequence ID" value="KHJ84208.1"/>
    <property type="molecule type" value="Genomic_DNA"/>
</dbReference>
<feature type="transmembrane region" description="Helical" evidence="6">
    <location>
        <begin position="54"/>
        <end position="73"/>
    </location>
</feature>
<organism evidence="7 8">
    <name type="scientific">Oesophagostomum dentatum</name>
    <name type="common">Nodular worm</name>
    <dbReference type="NCBI Taxonomy" id="61180"/>
    <lineage>
        <taxon>Eukaryota</taxon>
        <taxon>Metazoa</taxon>
        <taxon>Ecdysozoa</taxon>
        <taxon>Nematoda</taxon>
        <taxon>Chromadorea</taxon>
        <taxon>Rhabditida</taxon>
        <taxon>Rhabditina</taxon>
        <taxon>Rhabditomorpha</taxon>
        <taxon>Strongyloidea</taxon>
        <taxon>Strongylidae</taxon>
        <taxon>Oesophagostomum</taxon>
    </lineage>
</organism>
<evidence type="ECO:0000313" key="7">
    <source>
        <dbReference type="EMBL" id="KHJ84208.1"/>
    </source>
</evidence>
<dbReference type="Proteomes" id="UP000053660">
    <property type="component" value="Unassembled WGS sequence"/>
</dbReference>
<evidence type="ECO:0000256" key="3">
    <source>
        <dbReference type="ARBA" id="ARBA00022692"/>
    </source>
</evidence>
<name>A0A0B1SFX9_OESDE</name>